<evidence type="ECO:0000313" key="2">
    <source>
        <dbReference type="Proteomes" id="UP001163105"/>
    </source>
</evidence>
<dbReference type="InterPro" id="IPR054208">
    <property type="entry name" value="DUF6914"/>
</dbReference>
<name>A0AB34FUA6_9HYPO</name>
<keyword evidence="2" id="KW-1185">Reference proteome</keyword>
<proteinExistence type="predicted"/>
<reference evidence="1" key="1">
    <citation type="submission" date="2023-01" db="EMBL/GenBank/DDBJ databases">
        <title>The growth and conidiation of Purpureocillium lavendulum are regulated by nitrogen source and histone H3K14 acetylation.</title>
        <authorList>
            <person name="Tang P."/>
            <person name="Han J."/>
            <person name="Zhang C."/>
            <person name="Tang P."/>
            <person name="Qi F."/>
            <person name="Zhang K."/>
            <person name="Liang L."/>
        </authorList>
    </citation>
    <scope>NUCLEOTIDE SEQUENCE</scope>
    <source>
        <strain evidence="1">YMF1.00683</strain>
    </source>
</reference>
<comment type="caution">
    <text evidence="1">The sequence shown here is derived from an EMBL/GenBank/DDBJ whole genome shotgun (WGS) entry which is preliminary data.</text>
</comment>
<dbReference type="Proteomes" id="UP001163105">
    <property type="component" value="Unassembled WGS sequence"/>
</dbReference>
<gene>
    <name evidence="1" type="ORF">O9K51_04046</name>
</gene>
<dbReference type="Pfam" id="PF21858">
    <property type="entry name" value="DUF6914"/>
    <property type="match status" value="1"/>
</dbReference>
<accession>A0AB34FUA6</accession>
<sequence length="166" mass="18945">MPGLEDTYHWALMVGPRPKRNRMVEDWSIRFHAKQSLERVDPKLPIQSVWQYEEAPWAACKHNILLARIGVAKINDAARLREVFESVPLRPDVVGWNCVSWVKEALAAADMDDRALGDRVLSWEKVRNVAMHYVATKTGCGRYEVSGPLSNYTPTWDILVDKEVTA</sequence>
<evidence type="ECO:0000313" key="1">
    <source>
        <dbReference type="EMBL" id="KAJ6442870.1"/>
    </source>
</evidence>
<dbReference type="AlphaFoldDB" id="A0AB34FUA6"/>
<dbReference type="EMBL" id="JAQHRD010000003">
    <property type="protein sequence ID" value="KAJ6442870.1"/>
    <property type="molecule type" value="Genomic_DNA"/>
</dbReference>
<organism evidence="1 2">
    <name type="scientific">Purpureocillium lavendulum</name>
    <dbReference type="NCBI Taxonomy" id="1247861"/>
    <lineage>
        <taxon>Eukaryota</taxon>
        <taxon>Fungi</taxon>
        <taxon>Dikarya</taxon>
        <taxon>Ascomycota</taxon>
        <taxon>Pezizomycotina</taxon>
        <taxon>Sordariomycetes</taxon>
        <taxon>Hypocreomycetidae</taxon>
        <taxon>Hypocreales</taxon>
        <taxon>Ophiocordycipitaceae</taxon>
        <taxon>Purpureocillium</taxon>
    </lineage>
</organism>
<protein>
    <submittedName>
        <fullName evidence="1">Uncharacterized protein</fullName>
    </submittedName>
</protein>